<evidence type="ECO:0000256" key="1">
    <source>
        <dbReference type="SAM" id="Phobius"/>
    </source>
</evidence>
<keyword evidence="1" id="KW-1133">Transmembrane helix</keyword>
<feature type="transmembrane region" description="Helical" evidence="1">
    <location>
        <begin position="20"/>
        <end position="40"/>
    </location>
</feature>
<dbReference type="AlphaFoldDB" id="A0A9D1D6R9"/>
<comment type="caution">
    <text evidence="2">The sequence shown here is derived from an EMBL/GenBank/DDBJ whole genome shotgun (WGS) entry which is preliminary data.</text>
</comment>
<organism evidence="2 3">
    <name type="scientific">Candidatus Copromonas faecavium</name>
    <name type="common">nom. illeg.</name>
    <dbReference type="NCBI Taxonomy" id="2840740"/>
    <lineage>
        <taxon>Bacteria</taxon>
        <taxon>Bacillati</taxon>
        <taxon>Bacillota</taxon>
        <taxon>Clostridia</taxon>
        <taxon>Lachnospirales</taxon>
        <taxon>Lachnospiraceae</taxon>
        <taxon>Candidatus Copromonas (nom. illeg.)</taxon>
    </lineage>
</organism>
<sequence>MVNGKDAENKQNKERLNVQAAGSMLLPAALWYMELFLKICMRLFHKKRKKYAEGTGSRSGNLVQ</sequence>
<reference evidence="2" key="2">
    <citation type="journal article" date="2021" name="PeerJ">
        <title>Extensive microbial diversity within the chicken gut microbiome revealed by metagenomics and culture.</title>
        <authorList>
            <person name="Gilroy R."/>
            <person name="Ravi A."/>
            <person name="Getino M."/>
            <person name="Pursley I."/>
            <person name="Horton D.L."/>
            <person name="Alikhan N.F."/>
            <person name="Baker D."/>
            <person name="Gharbi K."/>
            <person name="Hall N."/>
            <person name="Watson M."/>
            <person name="Adriaenssens E.M."/>
            <person name="Foster-Nyarko E."/>
            <person name="Jarju S."/>
            <person name="Secka A."/>
            <person name="Antonio M."/>
            <person name="Oren A."/>
            <person name="Chaudhuri R.R."/>
            <person name="La Ragione R."/>
            <person name="Hildebrand F."/>
            <person name="Pallen M.J."/>
        </authorList>
    </citation>
    <scope>NUCLEOTIDE SEQUENCE</scope>
    <source>
        <strain evidence="2">CHK180-2868</strain>
    </source>
</reference>
<keyword evidence="1" id="KW-0812">Transmembrane</keyword>
<gene>
    <name evidence="2" type="ORF">IAB28_08005</name>
</gene>
<evidence type="ECO:0000313" key="2">
    <source>
        <dbReference type="EMBL" id="HIR05894.1"/>
    </source>
</evidence>
<name>A0A9D1D6R9_9FIRM</name>
<reference evidence="2" key="1">
    <citation type="submission" date="2020-10" db="EMBL/GenBank/DDBJ databases">
        <authorList>
            <person name="Gilroy R."/>
        </authorList>
    </citation>
    <scope>NUCLEOTIDE SEQUENCE</scope>
    <source>
        <strain evidence="2">CHK180-2868</strain>
    </source>
</reference>
<dbReference type="EMBL" id="DVGC01000043">
    <property type="protein sequence ID" value="HIR05894.1"/>
    <property type="molecule type" value="Genomic_DNA"/>
</dbReference>
<proteinExistence type="predicted"/>
<accession>A0A9D1D6R9</accession>
<keyword evidence="1" id="KW-0472">Membrane</keyword>
<protein>
    <submittedName>
        <fullName evidence="2">Uncharacterized protein</fullName>
    </submittedName>
</protein>
<dbReference type="Proteomes" id="UP000824250">
    <property type="component" value="Unassembled WGS sequence"/>
</dbReference>
<evidence type="ECO:0000313" key="3">
    <source>
        <dbReference type="Proteomes" id="UP000824250"/>
    </source>
</evidence>